<proteinExistence type="predicted"/>
<evidence type="ECO:0000259" key="4">
    <source>
        <dbReference type="Pfam" id="PF20416"/>
    </source>
</evidence>
<keyword evidence="2" id="KW-0732">Signal</keyword>
<comment type="caution">
    <text evidence="5">The sequence shown here is derived from an EMBL/GenBank/DDBJ whole genome shotgun (WGS) entry which is preliminary data.</text>
</comment>
<evidence type="ECO:0000259" key="3">
    <source>
        <dbReference type="Pfam" id="PF07539"/>
    </source>
</evidence>
<dbReference type="GO" id="GO:0032040">
    <property type="term" value="C:small-subunit processome"/>
    <property type="evidence" value="ECO:0007669"/>
    <property type="project" value="TreeGrafter"/>
</dbReference>
<evidence type="ECO:0000313" key="6">
    <source>
        <dbReference type="Proteomes" id="UP000728185"/>
    </source>
</evidence>
<feature type="signal peptide" evidence="2">
    <location>
        <begin position="1"/>
        <end position="17"/>
    </location>
</feature>
<dbReference type="InterPro" id="IPR052575">
    <property type="entry name" value="SSU_processome_comp_20"/>
</dbReference>
<feature type="region of interest" description="Disordered" evidence="1">
    <location>
        <begin position="1090"/>
        <end position="1110"/>
    </location>
</feature>
<organism evidence="5 6">
    <name type="scientific">Fasciolopsis buskii</name>
    <dbReference type="NCBI Taxonomy" id="27845"/>
    <lineage>
        <taxon>Eukaryota</taxon>
        <taxon>Metazoa</taxon>
        <taxon>Spiralia</taxon>
        <taxon>Lophotrochozoa</taxon>
        <taxon>Platyhelminthes</taxon>
        <taxon>Trematoda</taxon>
        <taxon>Digenea</taxon>
        <taxon>Plagiorchiida</taxon>
        <taxon>Echinostomata</taxon>
        <taxon>Echinostomatoidea</taxon>
        <taxon>Fasciolidae</taxon>
        <taxon>Fasciolopsis</taxon>
    </lineage>
</organism>
<evidence type="ECO:0000256" key="1">
    <source>
        <dbReference type="SAM" id="MobiDB-lite"/>
    </source>
</evidence>
<name>A0A8E0S5F3_9TREM</name>
<dbReference type="Pfam" id="PF07539">
    <property type="entry name" value="UTP20_N"/>
    <property type="match status" value="1"/>
</dbReference>
<dbReference type="GO" id="GO:0030686">
    <property type="term" value="C:90S preribosome"/>
    <property type="evidence" value="ECO:0007669"/>
    <property type="project" value="TreeGrafter"/>
</dbReference>
<dbReference type="EMBL" id="LUCM01002360">
    <property type="protein sequence ID" value="KAA0197476.1"/>
    <property type="molecule type" value="Genomic_DNA"/>
</dbReference>
<feature type="compositionally biased region" description="Polar residues" evidence="1">
    <location>
        <begin position="1090"/>
        <end position="1104"/>
    </location>
</feature>
<feature type="region of interest" description="Disordered" evidence="1">
    <location>
        <begin position="1805"/>
        <end position="1826"/>
    </location>
</feature>
<dbReference type="Proteomes" id="UP000728185">
    <property type="component" value="Unassembled WGS sequence"/>
</dbReference>
<feature type="domain" description="U3 small nucleolar RNA-associated protein 20" evidence="4">
    <location>
        <begin position="931"/>
        <end position="1071"/>
    </location>
</feature>
<evidence type="ECO:0000313" key="5">
    <source>
        <dbReference type="EMBL" id="KAA0197476.1"/>
    </source>
</evidence>
<feature type="domain" description="U3 small nucleolar RNA-associated protein 20 N-terminal" evidence="3">
    <location>
        <begin position="134"/>
        <end position="629"/>
    </location>
</feature>
<dbReference type="InterPro" id="IPR016024">
    <property type="entry name" value="ARM-type_fold"/>
</dbReference>
<reference evidence="5" key="1">
    <citation type="submission" date="2019-05" db="EMBL/GenBank/DDBJ databases">
        <title>Annotation for the trematode Fasciolopsis buski.</title>
        <authorList>
            <person name="Choi Y.-J."/>
        </authorList>
    </citation>
    <scope>NUCLEOTIDE SEQUENCE</scope>
    <source>
        <strain evidence="5">HT</strain>
        <tissue evidence="5">Whole worm</tissue>
    </source>
</reference>
<gene>
    <name evidence="5" type="ORF">FBUS_03707</name>
</gene>
<dbReference type="OrthoDB" id="360653at2759"/>
<feature type="region of interest" description="Disordered" evidence="1">
    <location>
        <begin position="1743"/>
        <end position="1785"/>
    </location>
</feature>
<feature type="non-terminal residue" evidence="5">
    <location>
        <position position="1"/>
    </location>
</feature>
<dbReference type="PANTHER" id="PTHR17695:SF11">
    <property type="entry name" value="SMALL SUBUNIT PROCESSOME COMPONENT 20 HOMOLOG"/>
    <property type="match status" value="1"/>
</dbReference>
<dbReference type="SUPFAM" id="SSF48371">
    <property type="entry name" value="ARM repeat"/>
    <property type="match status" value="1"/>
</dbReference>
<dbReference type="InterPro" id="IPR046523">
    <property type="entry name" value="UTP20_dom"/>
</dbReference>
<dbReference type="Pfam" id="PF20416">
    <property type="entry name" value="UTP20"/>
    <property type="match status" value="1"/>
</dbReference>
<sequence>IALNYLIGLFHVRLTSTWPGIQDAVASYAELPRDRCSSLPLSTNTLEPTEQADEKNTKTCVSDNWRYVACRIYWSVLEPAIELSARLAKVLNNVVDYMGHRLWKAVDPISSNGLNSPNHLGHLDVIFRLGLCLVAMTQSAAELLRQQHRSSDKQPNQTQSSRLATQMKKVRASGVRLLQHIFNSEVPFDSFLSSEGRLEAVRDVCLYEPMLSRLLTCSTLSTNQLLLSLVLSWSMNTYLASNLLPGSCLDTIMSLLVSKKTSDVVVECLIQVVCNLLFDEDVSLVGRKIMHPHHNSLIRYMQVRMQKLSQSKMLEIYRESRNPKRSLRLCQEFRILSYLAKCALQNQSHEHQERVEITSSQADSLLQGLLSLLTKCTIKATRHAHRSSLDNGKDRTMRPVSSVSAEVNELRSATADQMQADLIHAVTQLATIADNFEQHLKRILALFIRIDSRVCRGLLCQSVASCTLRLPPIASETLQLLVKISPNPPRRTLVFVNENQLNHCLPKHELCPMILMKLNSWDPSRLDQPDVVQREYAFGLLTELCDLMHLSDPPCQTIYVHLGALSCALHTLAHENLQLRDAALDYCLRLASAIAHSSDKTPLAVGRISFYRTLIQNCLWPEILRLLRDPRVSGPKRLHVLRLLRGLVDRFRYEPLFAPLSLLLCGDVAVQSSGCETDFFSNLQSGAVSRQCQAIRRMALFLRNPLTLVAKKDLVRVKNILNQQSETDFPIPERLLCDFFIPLLFFYLNPHLQLNAGHDNILLEQKRLVDHCLDALGAVARRLSWNAYRKLMDSTLSKLNKAEDVGFAARLITCLIDAFTPPLWTNEVVQSLDSLSGPCQTSITTTTTNLPLDFNIEPQDLKVDSDTLLAVAQTPVDVNKAHVTQSSSSTDSPKVVLSYMLQIVKRLQPFITKWQKSERDAPNQLPKRFSISLVVSLVSLLKRLPPGFLTSRLPGLILQVVTVLRPSPTSAPKVREDAVKSLLRVVRVLGPGKPLEIVVNIISQQLNRGYACQQVRLFTLHKILGEIESYVSNGNNPGRGDHLDQIGSVVSAHYLDELVGPLAEEMDSRRAAGHSLSSINTVRGQDVTDFQTSTEGLGGSNTTDLPEANGLKAPEGLSRLCRLLSDKGISRLFENIENAVISAASGSAPKWKADEANDSGSNTVGCGLRYRSRALARLEATLTRLPTRSGLFSLKRCGKLSPLNLISLSSQLIRHNLKQVLSLDGVELTNIPEPRKSNTQRSSHGWKQPQSNLLEPRWNYLELESEPKRDRASETVAQSEVTQAHLLVRCGLDVLVGLLRYRCLGPDNSEQAGALADVIPLVLECMRSKYVRVLGAALRCLNMLFTVTMSKVSSKLIPDFSAHLQTAGDRLFNLLSTHPGLLSTKTAAGDPYAQQFASNLYRALSALIRHQSTYPLSSNQLLTLLNAIDIELTRDAAAAPSLSLLQAILQRRLRDPSLQGEDKSYLSFKGDLELQTGGLVVAKASDTDQLPTSGAGGGARLVDLIHRLQELAITSLSEHVRAESRCCLVLFLLNYPHKAKFIQSFVAFCLRQLEYTKASGRSSALSLLTGLIADLPISRLSSNNLEETILVSVGAAIEREPVRALRVGMLALIRLLFSRLSPVLAEAHFRQYLLAFVTAPAATRTSARLLGLQLVAAVLDCQSCLSLAKHRPALVKLLGIEVLPTAAQQLYQVVITNMSICKLSGLSPLFSSEKHIPIEEVARAKAALEDASWVAELKSGCQNSDGLGEEDSDVEQVDDNNGGSLDKRGFSESDTSLVCDDEDSDIDDTETWRNRMHFEEVEEEVRDQCESFVPKPETGTDQTTSRSAQENHYLLVSNTLEYSLRLLKRLLDCVDEASQPSPEDIYTVSDTVIPAWSVITGHQAGPTIVDSAGSAISKRRLFYTQLLDTPYSKRDQCDRLSLCCAGHRGVREWATRCLASLLRVESEANKKFLSSAPVEDTEAIPGAGLTRSAFFNQLRKKRKTRIALLERLVRDSVFQLEHDAKQLLNEEWSDALVANLVHLGLLLHLSAGRRPVLRLFRQLNRIALDELNNRSGCYFQRTLVLKITTGLLLRLPRPGTDDLIDLFTDHSTKTAAVANDDREADQPRCLAYVSYLRAASRVIAREFRQRDRLAYMAVASITSDMPNDEDQESVARARLRGIKLSKEQSARARARRRKAQARLRRTLMSGTMKPEIAQRMVALTAANRIQAGPDKLINVIEAAQSALAGDFGIEGAKLIQVVCGQATRGAQARHQKRAMQTATKEALGVTWCGDSSKKRSKHSTHARGGLKRNSDASQDGKCPSGIIK</sequence>
<dbReference type="PANTHER" id="PTHR17695">
    <property type="entry name" value="SMALL SUBUNIT PROCESSOME COMPONENT 20 HOMOLOG"/>
    <property type="match status" value="1"/>
</dbReference>
<dbReference type="InterPro" id="IPR011430">
    <property type="entry name" value="UTP20_N"/>
</dbReference>
<feature type="region of interest" description="Disordered" evidence="1">
    <location>
        <begin position="2272"/>
        <end position="2308"/>
    </location>
</feature>
<feature type="compositionally biased region" description="Basic residues" evidence="1">
    <location>
        <begin position="2278"/>
        <end position="2290"/>
    </location>
</feature>
<feature type="chain" id="PRO_5034523714" description="ARM repeat superfamily protein" evidence="2">
    <location>
        <begin position="18"/>
        <end position="2308"/>
    </location>
</feature>
<accession>A0A8E0S5F3</accession>
<protein>
    <recommendedName>
        <fullName evidence="7">ARM repeat superfamily protein</fullName>
    </recommendedName>
</protein>
<keyword evidence="6" id="KW-1185">Reference proteome</keyword>
<feature type="compositionally biased region" description="Acidic residues" evidence="1">
    <location>
        <begin position="1747"/>
        <end position="1758"/>
    </location>
</feature>
<evidence type="ECO:0008006" key="7">
    <source>
        <dbReference type="Google" id="ProtNLM"/>
    </source>
</evidence>
<evidence type="ECO:0000256" key="2">
    <source>
        <dbReference type="SAM" id="SignalP"/>
    </source>
</evidence>